<dbReference type="AlphaFoldDB" id="A0ABD0NCC6"/>
<dbReference type="Gene3D" id="2.60.40.10">
    <property type="entry name" value="Immunoglobulins"/>
    <property type="match status" value="1"/>
</dbReference>
<protein>
    <recommendedName>
        <fullName evidence="1">Immunoglobulin V-set domain-containing protein</fullName>
    </recommendedName>
</protein>
<evidence type="ECO:0000313" key="3">
    <source>
        <dbReference type="Proteomes" id="UP001529510"/>
    </source>
</evidence>
<dbReference type="PANTHER" id="PTHR21063">
    <property type="entry name" value="LFA-3"/>
    <property type="match status" value="1"/>
</dbReference>
<accession>A0ABD0NCC6</accession>
<reference evidence="2 3" key="1">
    <citation type="submission" date="2024-05" db="EMBL/GenBank/DDBJ databases">
        <title>Genome sequencing and assembly of Indian major carp, Cirrhinus mrigala (Hamilton, 1822).</title>
        <authorList>
            <person name="Mohindra V."/>
            <person name="Chowdhury L.M."/>
            <person name="Lal K."/>
            <person name="Jena J.K."/>
        </authorList>
    </citation>
    <scope>NUCLEOTIDE SEQUENCE [LARGE SCALE GENOMIC DNA]</scope>
    <source>
        <strain evidence="2">CM1030</strain>
        <tissue evidence="2">Blood</tissue>
    </source>
</reference>
<dbReference type="PANTHER" id="PTHR21063:SF4">
    <property type="entry name" value="CD48 ANTIGEN-RELATED"/>
    <property type="match status" value="1"/>
</dbReference>
<dbReference type="Pfam" id="PF07686">
    <property type="entry name" value="V-set"/>
    <property type="match status" value="1"/>
</dbReference>
<dbReference type="InterPro" id="IPR013106">
    <property type="entry name" value="Ig_V-set"/>
</dbReference>
<dbReference type="SUPFAM" id="SSF48726">
    <property type="entry name" value="Immunoglobulin"/>
    <property type="match status" value="1"/>
</dbReference>
<keyword evidence="3" id="KW-1185">Reference proteome</keyword>
<evidence type="ECO:0000313" key="2">
    <source>
        <dbReference type="EMBL" id="KAL0159698.1"/>
    </source>
</evidence>
<feature type="non-terminal residue" evidence="2">
    <location>
        <position position="97"/>
    </location>
</feature>
<dbReference type="InterPro" id="IPR013783">
    <property type="entry name" value="Ig-like_fold"/>
</dbReference>
<name>A0ABD0NCC6_CIRMR</name>
<dbReference type="InterPro" id="IPR036179">
    <property type="entry name" value="Ig-like_dom_sf"/>
</dbReference>
<organism evidence="2 3">
    <name type="scientific">Cirrhinus mrigala</name>
    <name type="common">Mrigala</name>
    <dbReference type="NCBI Taxonomy" id="683832"/>
    <lineage>
        <taxon>Eukaryota</taxon>
        <taxon>Metazoa</taxon>
        <taxon>Chordata</taxon>
        <taxon>Craniata</taxon>
        <taxon>Vertebrata</taxon>
        <taxon>Euteleostomi</taxon>
        <taxon>Actinopterygii</taxon>
        <taxon>Neopterygii</taxon>
        <taxon>Teleostei</taxon>
        <taxon>Ostariophysi</taxon>
        <taxon>Cypriniformes</taxon>
        <taxon>Cyprinidae</taxon>
        <taxon>Labeoninae</taxon>
        <taxon>Labeonini</taxon>
        <taxon>Cirrhinus</taxon>
    </lineage>
</organism>
<evidence type="ECO:0000259" key="1">
    <source>
        <dbReference type="Pfam" id="PF07686"/>
    </source>
</evidence>
<proteinExistence type="predicted"/>
<sequence length="97" mass="10842">MEGDSVTLQTDTDIQGNDAVIEWMFGPENPDIVIAEINRAANISGVTDARFKDRVKMDSKIGSLTITNIRTTDSGLYKVEITSKYPLVDRRFIVTVY</sequence>
<dbReference type="Proteomes" id="UP001529510">
    <property type="component" value="Unassembled WGS sequence"/>
</dbReference>
<dbReference type="EMBL" id="JAMKFB020000022">
    <property type="protein sequence ID" value="KAL0159698.1"/>
    <property type="molecule type" value="Genomic_DNA"/>
</dbReference>
<gene>
    <name evidence="2" type="ORF">M9458_043423</name>
</gene>
<comment type="caution">
    <text evidence="2">The sequence shown here is derived from an EMBL/GenBank/DDBJ whole genome shotgun (WGS) entry which is preliminary data.</text>
</comment>
<feature type="domain" description="Immunoglobulin V-set" evidence="1">
    <location>
        <begin position="2"/>
        <end position="85"/>
    </location>
</feature>